<dbReference type="AlphaFoldDB" id="A0A7C6EGN7"/>
<feature type="transmembrane region" description="Helical" evidence="6">
    <location>
        <begin position="352"/>
        <end position="370"/>
    </location>
</feature>
<reference evidence="7" key="1">
    <citation type="journal article" date="2020" name="mSystems">
        <title>Genome- and Community-Level Interaction Insights into Carbon Utilization and Element Cycling Functions of Hydrothermarchaeota in Hydrothermal Sediment.</title>
        <authorList>
            <person name="Zhou Z."/>
            <person name="Liu Y."/>
            <person name="Xu W."/>
            <person name="Pan J."/>
            <person name="Luo Z.H."/>
            <person name="Li M."/>
        </authorList>
    </citation>
    <scope>NUCLEOTIDE SEQUENCE [LARGE SCALE GENOMIC DNA]</scope>
    <source>
        <strain evidence="7">SpSt-783</strain>
    </source>
</reference>
<sequence>MTRLIDRYFIKEFIPPFFFSIFALTFILLMDQLFRLIDLFVRKGLPISIVGQVLLYNLPLIISYTTPMAILIAIVMSFGRFSHDNEILALKTSGVSFLKIMRTPMIVVTIIMISLIFFNHYFLPEANHRARNLMYDVARKRPAVRIPDGVFTNEFPGYTIYIAKKIEKTGEIFNVTIYDLRNNIIITAPKGNLYSIEDEDITQFVLYNGEYHQLIDNTKYQKTKFEKQVINIQVNTEFVRKERNVRSDDELNLPRLIKNINTVSSEINKIKAEINELGTTTLDKYTKGEVEKTQAIRFQIDQKISVIKSKLRNRARYLIELNKKFSLAFACLVFLIMGAPLGYLFRKGGIAGLLLGMLLFSAYYILFLTGEEFADRRNFSPFWAMWLPNIILLIPGLFLLYLAEYEHLRFFRKKI</sequence>
<dbReference type="EMBL" id="DTHJ01000038">
    <property type="protein sequence ID" value="HHS62301.1"/>
    <property type="molecule type" value="Genomic_DNA"/>
</dbReference>
<dbReference type="Pfam" id="PF03739">
    <property type="entry name" value="LptF_LptG"/>
    <property type="match status" value="1"/>
</dbReference>
<gene>
    <name evidence="7" type="ORF">ENV70_01620</name>
</gene>
<protein>
    <submittedName>
        <fullName evidence="7">YjgP/YjgQ family permease</fullName>
    </submittedName>
</protein>
<keyword evidence="2" id="KW-1003">Cell membrane</keyword>
<evidence type="ECO:0000256" key="5">
    <source>
        <dbReference type="ARBA" id="ARBA00023136"/>
    </source>
</evidence>
<proteinExistence type="predicted"/>
<dbReference type="InterPro" id="IPR005495">
    <property type="entry name" value="LptG/LptF_permease"/>
</dbReference>
<dbReference type="PANTHER" id="PTHR33529">
    <property type="entry name" value="SLR0882 PROTEIN-RELATED"/>
    <property type="match status" value="1"/>
</dbReference>
<keyword evidence="5 6" id="KW-0472">Membrane</keyword>
<keyword evidence="4 6" id="KW-1133">Transmembrane helix</keyword>
<dbReference type="GO" id="GO:0043190">
    <property type="term" value="C:ATP-binding cassette (ABC) transporter complex"/>
    <property type="evidence" value="ECO:0007669"/>
    <property type="project" value="TreeGrafter"/>
</dbReference>
<evidence type="ECO:0000256" key="4">
    <source>
        <dbReference type="ARBA" id="ARBA00022989"/>
    </source>
</evidence>
<evidence type="ECO:0000256" key="2">
    <source>
        <dbReference type="ARBA" id="ARBA00022475"/>
    </source>
</evidence>
<dbReference type="PANTHER" id="PTHR33529:SF6">
    <property type="entry name" value="YJGP_YJGQ FAMILY PERMEASE"/>
    <property type="match status" value="1"/>
</dbReference>
<evidence type="ECO:0000313" key="7">
    <source>
        <dbReference type="EMBL" id="HHS62301.1"/>
    </source>
</evidence>
<feature type="transmembrane region" description="Helical" evidence="6">
    <location>
        <begin position="54"/>
        <end position="79"/>
    </location>
</feature>
<keyword evidence="3 6" id="KW-0812">Transmembrane</keyword>
<dbReference type="GO" id="GO:0015920">
    <property type="term" value="P:lipopolysaccharide transport"/>
    <property type="evidence" value="ECO:0007669"/>
    <property type="project" value="TreeGrafter"/>
</dbReference>
<feature type="transmembrane region" description="Helical" evidence="6">
    <location>
        <begin position="100"/>
        <end position="123"/>
    </location>
</feature>
<organism evidence="7">
    <name type="scientific">candidate division WOR-3 bacterium</name>
    <dbReference type="NCBI Taxonomy" id="2052148"/>
    <lineage>
        <taxon>Bacteria</taxon>
        <taxon>Bacteria division WOR-3</taxon>
    </lineage>
</organism>
<comment type="subcellular location">
    <subcellularLocation>
        <location evidence="1">Cell membrane</location>
        <topology evidence="1">Multi-pass membrane protein</topology>
    </subcellularLocation>
</comment>
<evidence type="ECO:0000256" key="3">
    <source>
        <dbReference type="ARBA" id="ARBA00022692"/>
    </source>
</evidence>
<accession>A0A7C6EGN7</accession>
<evidence type="ECO:0000256" key="1">
    <source>
        <dbReference type="ARBA" id="ARBA00004651"/>
    </source>
</evidence>
<feature type="transmembrane region" description="Helical" evidence="6">
    <location>
        <begin position="12"/>
        <end position="34"/>
    </location>
</feature>
<feature type="transmembrane region" description="Helical" evidence="6">
    <location>
        <begin position="382"/>
        <end position="403"/>
    </location>
</feature>
<evidence type="ECO:0000256" key="6">
    <source>
        <dbReference type="SAM" id="Phobius"/>
    </source>
</evidence>
<feature type="transmembrane region" description="Helical" evidence="6">
    <location>
        <begin position="325"/>
        <end position="345"/>
    </location>
</feature>
<comment type="caution">
    <text evidence="7">The sequence shown here is derived from an EMBL/GenBank/DDBJ whole genome shotgun (WGS) entry which is preliminary data.</text>
</comment>
<name>A0A7C6EGN7_UNCW3</name>